<dbReference type="GO" id="GO:0015250">
    <property type="term" value="F:water channel activity"/>
    <property type="evidence" value="ECO:0007669"/>
    <property type="project" value="TreeGrafter"/>
</dbReference>
<evidence type="ECO:0000256" key="8">
    <source>
        <dbReference type="SAM" id="Phobius"/>
    </source>
</evidence>
<keyword evidence="6 8" id="KW-0472">Membrane</keyword>
<dbReference type="Gene3D" id="1.20.1080.10">
    <property type="entry name" value="Glycerol uptake facilitator protein"/>
    <property type="match status" value="1"/>
</dbReference>
<keyword evidence="3" id="KW-0813">Transport</keyword>
<proteinExistence type="inferred from homology"/>
<dbReference type="STRING" id="1661398.A0A482VWQ2"/>
<feature type="compositionally biased region" description="Basic and acidic residues" evidence="7">
    <location>
        <begin position="288"/>
        <end position="301"/>
    </location>
</feature>
<feature type="region of interest" description="Disordered" evidence="7">
    <location>
        <begin position="425"/>
        <end position="576"/>
    </location>
</feature>
<dbReference type="CDD" id="cd00333">
    <property type="entry name" value="MIP"/>
    <property type="match status" value="1"/>
</dbReference>
<dbReference type="Proteomes" id="UP000292052">
    <property type="component" value="Unassembled WGS sequence"/>
</dbReference>
<dbReference type="InterPro" id="IPR023271">
    <property type="entry name" value="Aquaporin-like"/>
</dbReference>
<dbReference type="PANTHER" id="PTHR19139:SF268">
    <property type="entry name" value="NEUROGENIC PROTEIN BIG BRAIN"/>
    <property type="match status" value="1"/>
</dbReference>
<dbReference type="SUPFAM" id="SSF81338">
    <property type="entry name" value="Aquaporin-like"/>
    <property type="match status" value="1"/>
</dbReference>
<evidence type="ECO:0000256" key="6">
    <source>
        <dbReference type="ARBA" id="ARBA00023136"/>
    </source>
</evidence>
<evidence type="ECO:0000256" key="4">
    <source>
        <dbReference type="ARBA" id="ARBA00022692"/>
    </source>
</evidence>
<dbReference type="OrthoDB" id="3222at2759"/>
<feature type="compositionally biased region" description="Polar residues" evidence="7">
    <location>
        <begin position="523"/>
        <end position="540"/>
    </location>
</feature>
<evidence type="ECO:0000313" key="10">
    <source>
        <dbReference type="Proteomes" id="UP000292052"/>
    </source>
</evidence>
<dbReference type="PRINTS" id="PR00783">
    <property type="entry name" value="MINTRINSICP"/>
</dbReference>
<dbReference type="AlphaFoldDB" id="A0A482VWQ2"/>
<dbReference type="InterPro" id="IPR022357">
    <property type="entry name" value="MIP_CS"/>
</dbReference>
<keyword evidence="4 8" id="KW-0812">Transmembrane</keyword>
<comment type="caution">
    <text evidence="9">The sequence shown here is derived from an EMBL/GenBank/DDBJ whole genome shotgun (WGS) entry which is preliminary data.</text>
</comment>
<dbReference type="InterPro" id="IPR034294">
    <property type="entry name" value="Aquaporin_transptr"/>
</dbReference>
<name>A0A482VWQ2_ASBVE</name>
<dbReference type="Pfam" id="PF00230">
    <property type="entry name" value="MIP"/>
    <property type="match status" value="1"/>
</dbReference>
<sequence length="576" mass="62542">MAEEPINLPGDQSIDYHIVTLFEKLEALRNDTKQSSQCTSKLPIKVEIRTLEFWRSVISECLASFIYVFVVCGAAAGASFGASASVPLVLLATALAAGFAMTSLTQCFGHISGAHINPAVTIAMGITKNISFLRTKMFVVAQCGGAIAGAAFLYGVTVPSYQGNLTVSFTHSVTEAPWEKFGIEFILTFVVVFSYFVSMDIHRKWMGTSALTIGATYSACSFVSMAYLNPARSLGPSFVLNKWDNHWVYWVGPIVGGAAAGLIYEYIFNSKRHRRQTESTDGDSSSIHSDEDTYDDLDKPSAPKFHGSTYNTYRPSGTTTAPPGYCASLTSASLYSAPASKLERVESLYGGTKSLYCKSPPLTRANLNRSQSVYTKSNSGVNRDILPKPGPLVPAQSLYPMRLNQQTHVQNQNLQNQLQQRSESIYGGRGVTPGTASRSDTYNNTTERTVYGARNNPSNSDNAKYEENTKSTRNRPESMYGMLSSQRRGQSAQSDDSSYGSYHGPSPRNNTNNGSYHSNNPNFQAKTGNSGNYGTRTAGTSEGRPPPTSQLLTTTGGSSSGSYHHNLPQHSPNSQY</sequence>
<dbReference type="FunFam" id="1.20.1080.10:FF:000026">
    <property type="entry name" value="Big brain"/>
    <property type="match status" value="1"/>
</dbReference>
<feature type="compositionally biased region" description="Low complexity" evidence="7">
    <location>
        <begin position="553"/>
        <end position="562"/>
    </location>
</feature>
<evidence type="ECO:0000256" key="3">
    <source>
        <dbReference type="ARBA" id="ARBA00022448"/>
    </source>
</evidence>
<reference evidence="9 10" key="1">
    <citation type="submission" date="2017-03" db="EMBL/GenBank/DDBJ databases">
        <title>Genome of the blue death feigning beetle - Asbolus verrucosus.</title>
        <authorList>
            <person name="Rider S.D."/>
        </authorList>
    </citation>
    <scope>NUCLEOTIDE SEQUENCE [LARGE SCALE GENOMIC DNA]</scope>
    <source>
        <strain evidence="9">Butters</strain>
        <tissue evidence="9">Head and leg muscle</tissue>
    </source>
</reference>
<feature type="transmembrane region" description="Helical" evidence="8">
    <location>
        <begin position="181"/>
        <end position="198"/>
    </location>
</feature>
<protein>
    <submittedName>
        <fullName evidence="9">Neurogenic protein big brain</fullName>
    </submittedName>
</protein>
<comment type="similarity">
    <text evidence="2">Belongs to the MIP/aquaporin (TC 1.A.8) family.</text>
</comment>
<dbReference type="PROSITE" id="PS00221">
    <property type="entry name" value="MIP"/>
    <property type="match status" value="1"/>
</dbReference>
<organism evidence="9 10">
    <name type="scientific">Asbolus verrucosus</name>
    <name type="common">Desert ironclad beetle</name>
    <dbReference type="NCBI Taxonomy" id="1661398"/>
    <lineage>
        <taxon>Eukaryota</taxon>
        <taxon>Metazoa</taxon>
        <taxon>Ecdysozoa</taxon>
        <taxon>Arthropoda</taxon>
        <taxon>Hexapoda</taxon>
        <taxon>Insecta</taxon>
        <taxon>Pterygota</taxon>
        <taxon>Neoptera</taxon>
        <taxon>Endopterygota</taxon>
        <taxon>Coleoptera</taxon>
        <taxon>Polyphaga</taxon>
        <taxon>Cucujiformia</taxon>
        <taxon>Tenebrionidae</taxon>
        <taxon>Pimeliinae</taxon>
        <taxon>Asbolus</taxon>
    </lineage>
</organism>
<evidence type="ECO:0000256" key="7">
    <source>
        <dbReference type="SAM" id="MobiDB-lite"/>
    </source>
</evidence>
<gene>
    <name evidence="9" type="ORF">BDFB_002355</name>
</gene>
<keyword evidence="5 8" id="KW-1133">Transmembrane helix</keyword>
<dbReference type="GO" id="GO:0005886">
    <property type="term" value="C:plasma membrane"/>
    <property type="evidence" value="ECO:0007669"/>
    <property type="project" value="TreeGrafter"/>
</dbReference>
<evidence type="ECO:0000256" key="5">
    <source>
        <dbReference type="ARBA" id="ARBA00022989"/>
    </source>
</evidence>
<feature type="transmembrane region" description="Helical" evidence="8">
    <location>
        <begin position="57"/>
        <end position="78"/>
    </location>
</feature>
<accession>A0A482VWQ2</accession>
<feature type="region of interest" description="Disordered" evidence="7">
    <location>
        <begin position="275"/>
        <end position="317"/>
    </location>
</feature>
<feature type="compositionally biased region" description="Basic and acidic residues" evidence="7">
    <location>
        <begin position="463"/>
        <end position="476"/>
    </location>
</feature>
<feature type="transmembrane region" description="Helical" evidence="8">
    <location>
        <begin position="138"/>
        <end position="161"/>
    </location>
</feature>
<feature type="compositionally biased region" description="Polar residues" evidence="7">
    <location>
        <begin position="483"/>
        <end position="500"/>
    </location>
</feature>
<comment type="subcellular location">
    <subcellularLocation>
        <location evidence="1">Membrane</location>
        <topology evidence="1">Multi-pass membrane protein</topology>
    </subcellularLocation>
</comment>
<feature type="transmembrane region" description="Helical" evidence="8">
    <location>
        <begin position="205"/>
        <end position="227"/>
    </location>
</feature>
<evidence type="ECO:0000256" key="1">
    <source>
        <dbReference type="ARBA" id="ARBA00004141"/>
    </source>
</evidence>
<feature type="transmembrane region" description="Helical" evidence="8">
    <location>
        <begin position="247"/>
        <end position="267"/>
    </location>
</feature>
<dbReference type="InterPro" id="IPR000425">
    <property type="entry name" value="MIP"/>
</dbReference>
<dbReference type="PANTHER" id="PTHR19139">
    <property type="entry name" value="AQUAPORIN TRANSPORTER"/>
    <property type="match status" value="1"/>
</dbReference>
<keyword evidence="10" id="KW-1185">Reference proteome</keyword>
<feature type="compositionally biased region" description="Polar residues" evidence="7">
    <location>
        <begin position="308"/>
        <end position="317"/>
    </location>
</feature>
<evidence type="ECO:0000313" key="9">
    <source>
        <dbReference type="EMBL" id="RZC37210.1"/>
    </source>
</evidence>
<feature type="compositionally biased region" description="Polar residues" evidence="7">
    <location>
        <begin position="434"/>
        <end position="448"/>
    </location>
</feature>
<feature type="compositionally biased region" description="Low complexity" evidence="7">
    <location>
        <begin position="509"/>
        <end position="522"/>
    </location>
</feature>
<dbReference type="EMBL" id="QDEB01054791">
    <property type="protein sequence ID" value="RZC37210.1"/>
    <property type="molecule type" value="Genomic_DNA"/>
</dbReference>
<evidence type="ECO:0000256" key="2">
    <source>
        <dbReference type="ARBA" id="ARBA00006175"/>
    </source>
</evidence>